<comment type="caution">
    <text evidence="2">The sequence shown here is derived from an EMBL/GenBank/DDBJ whole genome shotgun (WGS) entry which is preliminary data.</text>
</comment>
<evidence type="ECO:0000256" key="1">
    <source>
        <dbReference type="SAM" id="MobiDB-lite"/>
    </source>
</evidence>
<dbReference type="Proteomes" id="UP000786693">
    <property type="component" value="Unassembled WGS sequence"/>
</dbReference>
<feature type="region of interest" description="Disordered" evidence="1">
    <location>
        <begin position="1"/>
        <end position="63"/>
    </location>
</feature>
<name>A0ABQ4NMR5_9RHOB</name>
<reference evidence="2 3" key="1">
    <citation type="submission" date="2021-05" db="EMBL/GenBank/DDBJ databases">
        <title>Bacteria Genome sequencing.</title>
        <authorList>
            <person name="Takabe Y."/>
            <person name="Nakajima Y."/>
            <person name="Suzuki S."/>
            <person name="Shiozaki T."/>
        </authorList>
    </citation>
    <scope>NUCLEOTIDE SEQUENCE [LARGE SCALE GENOMIC DNA]</scope>
    <source>
        <strain evidence="2 3">AI_62</strain>
    </source>
</reference>
<proteinExistence type="predicted"/>
<accession>A0ABQ4NMR5</accession>
<protein>
    <submittedName>
        <fullName evidence="2">Uncharacterized protein</fullName>
    </submittedName>
</protein>
<gene>
    <name evidence="2" type="ORF">JANAI62_23310</name>
</gene>
<keyword evidence="3" id="KW-1185">Reference proteome</keyword>
<evidence type="ECO:0000313" key="3">
    <source>
        <dbReference type="Proteomes" id="UP000786693"/>
    </source>
</evidence>
<evidence type="ECO:0000313" key="2">
    <source>
        <dbReference type="EMBL" id="GIT95708.1"/>
    </source>
</evidence>
<organism evidence="2 3">
    <name type="scientific">Jannaschia pagri</name>
    <dbReference type="NCBI Taxonomy" id="2829797"/>
    <lineage>
        <taxon>Bacteria</taxon>
        <taxon>Pseudomonadati</taxon>
        <taxon>Pseudomonadota</taxon>
        <taxon>Alphaproteobacteria</taxon>
        <taxon>Rhodobacterales</taxon>
        <taxon>Roseobacteraceae</taxon>
        <taxon>Jannaschia</taxon>
    </lineage>
</organism>
<sequence length="63" mass="7215">MGLAYQGAAPPKTLHRHGSARDAQRPRGHRSRPRFDVPQICKRTRNPQCEARKHKDQPLSLAY</sequence>
<dbReference type="EMBL" id="BPFH01000004">
    <property type="protein sequence ID" value="GIT95708.1"/>
    <property type="molecule type" value="Genomic_DNA"/>
</dbReference>